<evidence type="ECO:0000256" key="2">
    <source>
        <dbReference type="ARBA" id="ARBA00022679"/>
    </source>
</evidence>
<evidence type="ECO:0000259" key="9">
    <source>
        <dbReference type="SMART" id="SM00663"/>
    </source>
</evidence>
<feature type="compositionally biased region" description="Polar residues" evidence="8">
    <location>
        <begin position="1886"/>
        <end position="1910"/>
    </location>
</feature>
<evidence type="ECO:0000256" key="4">
    <source>
        <dbReference type="ARBA" id="ARBA00022833"/>
    </source>
</evidence>
<feature type="compositionally biased region" description="Basic and acidic residues" evidence="8">
    <location>
        <begin position="1858"/>
        <end position="1870"/>
    </location>
</feature>
<comment type="similarity">
    <text evidence="7">Belongs to the RNA polymerase beta' chain family.</text>
</comment>
<dbReference type="Gene3D" id="2.40.40.20">
    <property type="match status" value="1"/>
</dbReference>
<feature type="region of interest" description="Disordered" evidence="8">
    <location>
        <begin position="1310"/>
        <end position="1374"/>
    </location>
</feature>
<dbReference type="SMART" id="SM00663">
    <property type="entry name" value="RPOLA_N"/>
    <property type="match status" value="1"/>
</dbReference>
<dbReference type="InterPro" id="IPR007080">
    <property type="entry name" value="RNA_pol_Rpb1_1"/>
</dbReference>
<keyword evidence="3 7" id="KW-0548">Nucleotidyltransferase</keyword>
<feature type="compositionally biased region" description="Polar residues" evidence="8">
    <location>
        <begin position="2085"/>
        <end position="2100"/>
    </location>
</feature>
<dbReference type="InterPro" id="IPR007066">
    <property type="entry name" value="RNA_pol_Rpb1_3"/>
</dbReference>
<feature type="compositionally biased region" description="Basic and acidic residues" evidence="8">
    <location>
        <begin position="1526"/>
        <end position="1550"/>
    </location>
</feature>
<comment type="catalytic activity">
    <reaction evidence="6 7">
        <text>RNA(n) + a ribonucleoside 5'-triphosphate = RNA(n+1) + diphosphate</text>
        <dbReference type="Rhea" id="RHEA:21248"/>
        <dbReference type="Rhea" id="RHEA-COMP:14527"/>
        <dbReference type="Rhea" id="RHEA-COMP:17342"/>
        <dbReference type="ChEBI" id="CHEBI:33019"/>
        <dbReference type="ChEBI" id="CHEBI:61557"/>
        <dbReference type="ChEBI" id="CHEBI:140395"/>
        <dbReference type="EC" id="2.7.7.6"/>
    </reaction>
</comment>
<gene>
    <name evidence="11" type="primary">LOC107462748</name>
</gene>
<feature type="compositionally biased region" description="Polar residues" evidence="8">
    <location>
        <begin position="1714"/>
        <end position="1731"/>
    </location>
</feature>
<dbReference type="InterPro" id="IPR045867">
    <property type="entry name" value="DNA-dir_RpoC_beta_prime"/>
</dbReference>
<dbReference type="PANTHER" id="PTHR19376">
    <property type="entry name" value="DNA-DIRECTED RNA POLYMERASE"/>
    <property type="match status" value="1"/>
</dbReference>
<dbReference type="GeneID" id="107462748"/>
<protein>
    <recommendedName>
        <fullName evidence="7">DNA-directed RNA polymerase subunit</fullName>
        <ecNumber evidence="7">2.7.7.6</ecNumber>
    </recommendedName>
</protein>
<feature type="compositionally biased region" description="Low complexity" evidence="8">
    <location>
        <begin position="1817"/>
        <end position="1828"/>
    </location>
</feature>
<dbReference type="Gene3D" id="1.10.274.100">
    <property type="entry name" value="RNA polymerase Rpb1, domain 3"/>
    <property type="match status" value="1"/>
</dbReference>
<sequence length="2131" mass="236908">MEAVEDAPPSNVSEGEIVGIRFAMASRKEICTASISDSSISHASQLSNPFLGLPLEFGRCESCGTSEAGKCEGHFGYIELPVPIFHPSHVIELKRMLSLICLNCLKLKKTKFPGSSSVLAQRLLSSSCCPDVNAAQVSIREIKTDGAYVLVLKVPKNKMRTGFWSFLHKYGYRYEIDNTRALLPCEVMEMIKRFSPETKKKLAGKGYFPQDGYVLKYLPVPPNCLSVPVVSDGVSVMSSDPSITILRKLLRKVEIIRGSRSGEPNFESHLVEANELQSLFDQYLQVRGTSKPARDIETHYGVNKELNDSSTKAWLEKMRTLFIRKGSGFSSRNVITGDGYKRINEIGIPLEVAQRITFEERVSMHNMRYLQKLVDENLCLTYKEGMSTYSLREGSKGHIYLKPGQIVHRRIMDGDIVFINRPPTTHKHSLQALAVYIHNDHTVKINPLICGPLGADFDGDCVHLFYPQSLAAKAEVLELFSVEKQLLSSHSGNLNLQLTSDSLLSLKTLMKKCFLNRATAHQLAMFLSVPLPPPALLERRSRNSYWSAMQLLQCALPPSFDCTGGRYLIRQSEILEFDLSRDILPTTINEIAASIFFGKGPKEALSFFDLIQPLLMESIFAEGFSFGLQDFSVSRAAKRGINRNIGKVSSLLGQLRSIYNELVAQQVERHIQDLERPVINSALKSSKLGDLIDSKSRGAIDKVVQQIGFLGQQLFERGRFYSKGLIEDIAVHFRLKCCYDEDSYPSAEYGLLKGCFFHGLDPYEELVHSVSTREIIVRSSRGLSEPGTLFKNLMAILRDVMICYDGTVRNVCSNSIIQFDYGKQAGDVTQHLFPAGEPVGVLAATSMSNPAYKAVLDASPSSNSSWELMKEILLCKVNFRNEPNDRRVILYLNDCGCGKTYCRENAAYSVKNQLGKVSLKDAAVEFIIEYQQQRRHRESSEIGAGLIGHIHLNEIMLKKLKINSEEIFQRCQDRVMSFYKKKKVSSIFKRIALDVSSECCSCSHSSAPCVMFFWQDDDMNELNVTANILSDTVYPALLETIIKGDPRIRSANIIWVNSDTNTWVRNPCKSPNGELALDISLEKAAVKQSGDAWRIVIDSCLPVIHLIDTRRSIPYAIKQIQELFGISCTFDQAIQRLASSVKMVAKGVLREHLVLLASSMTCGGNLVGFNTGGYKALARQLNIQVPFTDATLFTPRKCFERAAEKCHTDSLSSIVASCSWGKHVAVGTGSRFDILWNANEINSKEIRGMDVYNFLHMVKSVNGEEENNACLGEDIDDLLDEDDVDFAVSPQHNSGFEAVFEENCELLNGSTANGWDTDQNEAKSNDWSAWGGGNIAETKGGASKDWDASIGESKEKSNDWSAWGGGNIAETKDGASKAWDSSIGEAKEKANDWSACGGGNKVETKDGASKAWGASTGEAKEKSNDWSAWAGNKSVIHDGGSERAPKDSWRPQKLMSDVNQEDYTKPSSWDANTDREITPSNNWSAWGGSKSGTQDGGFEKAPEGSWNQKLKSVQKDFPNSSAWNAKQDEKQSNDWSSRRIQDGGFERAQEDTWNANTEPARTKSHDWSSRGHNKSQFQDDSQKSGAWGAKPDQTRSSDRSNWRQNKSQVQDDSQTSSAWGSRPNQTKTSWGQDKSQAQDDSQTSSAWGSRPNQTKTSWGQDKSQAQDDSPNSSAWRVKPDETMTSDWSCLGQNKSQAQNDNQKSSAWGAKPDQTKGSDWSNWGQNKSQAQDDSWKSEKSGAWDMNADQPKASSNDWQARAGNKSQMQDGGSEGAQENSWGTRKWKAEDKVRAAVIQNDTSRSGGWDTKANPSKPRSNEWSSWGSNNNKGEPKVGDDGIPVESNAWAHKSENVNVNQSKEIESNWDAKKPVDNSSWGRPKSQEDRPWNTQNDSNQAASSQGWESQIASANADSDKSFQWGKRGRESFKKNRFEGSQGWGSNSGDRQNKSRPPRTPGSRLDIYTSEEQEVLKDIEPIMQSIRRIMQQEGYNDGDPLAADDQTFILENVFEHHPDKENKMGAGIEHVMIDKHSVYQESKCFYVVLKDGEKRDFSYRKCLGNFLKKKYPDVAESFVGKYFRKPRPRGDQASTPGLSEQTTTAGLSEQAAAPGLLGPAPTPGSSEQAPNPGLAETN</sequence>
<feature type="compositionally biased region" description="Basic and acidic residues" evidence="8">
    <location>
        <begin position="1560"/>
        <end position="1569"/>
    </location>
</feature>
<evidence type="ECO:0000256" key="3">
    <source>
        <dbReference type="ARBA" id="ARBA00022695"/>
    </source>
</evidence>
<dbReference type="GO" id="GO:0003899">
    <property type="term" value="F:DNA-directed RNA polymerase activity"/>
    <property type="evidence" value="ECO:0007669"/>
    <property type="project" value="UniProtKB-EC"/>
</dbReference>
<evidence type="ECO:0000256" key="5">
    <source>
        <dbReference type="ARBA" id="ARBA00023163"/>
    </source>
</evidence>
<dbReference type="Proteomes" id="UP000515211">
    <property type="component" value="Chromosome 8"/>
</dbReference>
<dbReference type="Gene3D" id="6.20.50.80">
    <property type="match status" value="1"/>
</dbReference>
<feature type="region of interest" description="Disordered" evidence="8">
    <location>
        <begin position="1390"/>
        <end position="1959"/>
    </location>
</feature>
<dbReference type="InterPro" id="IPR000722">
    <property type="entry name" value="RNA_pol_asu"/>
</dbReference>
<dbReference type="PANTHER" id="PTHR19376:SF51">
    <property type="entry name" value="DNA-DIRECTED RNA POLYMERASE V SUBUNIT 1"/>
    <property type="match status" value="1"/>
</dbReference>
<dbReference type="Pfam" id="PF04983">
    <property type="entry name" value="RNA_pol_Rpb1_3"/>
    <property type="match status" value="1"/>
</dbReference>
<feature type="compositionally biased region" description="Basic and acidic residues" evidence="8">
    <location>
        <begin position="1435"/>
        <end position="1450"/>
    </location>
</feature>
<evidence type="ECO:0000256" key="6">
    <source>
        <dbReference type="ARBA" id="ARBA00048552"/>
    </source>
</evidence>
<dbReference type="Gene3D" id="3.30.1490.180">
    <property type="entry name" value="RNA polymerase ii"/>
    <property type="match status" value="1"/>
</dbReference>
<keyword evidence="1 7" id="KW-0240">DNA-directed RNA polymerase</keyword>
<dbReference type="InterPro" id="IPR042102">
    <property type="entry name" value="RNA_pol_Rpb1_3_sf"/>
</dbReference>
<organism evidence="10 11">
    <name type="scientific">Arachis duranensis</name>
    <name type="common">Wild peanut</name>
    <dbReference type="NCBI Taxonomy" id="130453"/>
    <lineage>
        <taxon>Eukaryota</taxon>
        <taxon>Viridiplantae</taxon>
        <taxon>Streptophyta</taxon>
        <taxon>Embryophyta</taxon>
        <taxon>Tracheophyta</taxon>
        <taxon>Spermatophyta</taxon>
        <taxon>Magnoliopsida</taxon>
        <taxon>eudicotyledons</taxon>
        <taxon>Gunneridae</taxon>
        <taxon>Pentapetalae</taxon>
        <taxon>rosids</taxon>
        <taxon>fabids</taxon>
        <taxon>Fabales</taxon>
        <taxon>Fabaceae</taxon>
        <taxon>Papilionoideae</taxon>
        <taxon>50 kb inversion clade</taxon>
        <taxon>dalbergioids sensu lato</taxon>
        <taxon>Dalbergieae</taxon>
        <taxon>Pterocarpus clade</taxon>
        <taxon>Arachis</taxon>
    </lineage>
</organism>
<comment type="function">
    <text evidence="7">DNA-dependent RNA polymerase catalyzes the transcription of DNA into RNA using the four ribonucleoside triphosphates as substrates.</text>
</comment>
<dbReference type="GO" id="GO:0000428">
    <property type="term" value="C:DNA-directed RNA polymerase complex"/>
    <property type="evidence" value="ECO:0007669"/>
    <property type="project" value="UniProtKB-KW"/>
</dbReference>
<evidence type="ECO:0000313" key="10">
    <source>
        <dbReference type="Proteomes" id="UP000515211"/>
    </source>
</evidence>
<dbReference type="Pfam" id="PF04998">
    <property type="entry name" value="RNA_pol_Rpb1_5"/>
    <property type="match status" value="1"/>
</dbReference>
<dbReference type="Pfam" id="PF04997">
    <property type="entry name" value="RNA_pol_Rpb1_1"/>
    <property type="match status" value="1"/>
</dbReference>
<dbReference type="KEGG" id="adu:107462748"/>
<keyword evidence="5 7" id="KW-0804">Transcription</keyword>
<proteinExistence type="inferred from homology"/>
<keyword evidence="4" id="KW-0862">Zinc</keyword>
<dbReference type="SUPFAM" id="SSF64484">
    <property type="entry name" value="beta and beta-prime subunits of DNA dependent RNA-polymerase"/>
    <property type="match status" value="1"/>
</dbReference>
<keyword evidence="10" id="KW-1185">Reference proteome</keyword>
<feature type="compositionally biased region" description="Basic and acidic residues" evidence="8">
    <location>
        <begin position="1342"/>
        <end position="1358"/>
    </location>
</feature>
<feature type="compositionally biased region" description="Polar residues" evidence="8">
    <location>
        <begin position="1602"/>
        <end position="1631"/>
    </location>
</feature>
<evidence type="ECO:0000256" key="8">
    <source>
        <dbReference type="SAM" id="MobiDB-lite"/>
    </source>
</evidence>
<feature type="compositionally biased region" description="Polar residues" evidence="8">
    <location>
        <begin position="1682"/>
        <end position="1705"/>
    </location>
</feature>
<dbReference type="EC" id="2.7.7.6" evidence="7"/>
<dbReference type="GO" id="GO:0003677">
    <property type="term" value="F:DNA binding"/>
    <property type="evidence" value="ECO:0007669"/>
    <property type="project" value="InterPro"/>
</dbReference>
<feature type="compositionally biased region" description="Basic and acidic residues" evidence="8">
    <location>
        <begin position="1921"/>
        <end position="1931"/>
    </location>
</feature>
<dbReference type="InterPro" id="IPR007081">
    <property type="entry name" value="RNA_pol_Rpb1_5"/>
</dbReference>
<reference evidence="10" key="1">
    <citation type="journal article" date="2016" name="Nat. Genet.">
        <title>The genome sequences of Arachis duranensis and Arachis ipaensis, the diploid ancestors of cultivated peanut.</title>
        <authorList>
            <person name="Bertioli D.J."/>
            <person name="Cannon S.B."/>
            <person name="Froenicke L."/>
            <person name="Huang G."/>
            <person name="Farmer A.D."/>
            <person name="Cannon E.K."/>
            <person name="Liu X."/>
            <person name="Gao D."/>
            <person name="Clevenger J."/>
            <person name="Dash S."/>
            <person name="Ren L."/>
            <person name="Moretzsohn M.C."/>
            <person name="Shirasawa K."/>
            <person name="Huang W."/>
            <person name="Vidigal B."/>
            <person name="Abernathy B."/>
            <person name="Chu Y."/>
            <person name="Niederhuth C.E."/>
            <person name="Umale P."/>
            <person name="Araujo A.C."/>
            <person name="Kozik A."/>
            <person name="Kim K.D."/>
            <person name="Burow M.D."/>
            <person name="Varshney R.K."/>
            <person name="Wang X."/>
            <person name="Zhang X."/>
            <person name="Barkley N."/>
            <person name="Guimaraes P.M."/>
            <person name="Isobe S."/>
            <person name="Guo B."/>
            <person name="Liao B."/>
            <person name="Stalker H.T."/>
            <person name="Schmitz R.J."/>
            <person name="Scheffler B.E."/>
            <person name="Leal-Bertioli S.C."/>
            <person name="Xun X."/>
            <person name="Jackson S.A."/>
            <person name="Michelmore R."/>
            <person name="Ozias-Akins P."/>
        </authorList>
    </citation>
    <scope>NUCLEOTIDE SEQUENCE [LARGE SCALE GENOMIC DNA]</scope>
    <source>
        <strain evidence="10">cv. V14167</strain>
    </source>
</reference>
<feature type="compositionally biased region" description="Polar residues" evidence="8">
    <location>
        <begin position="1750"/>
        <end position="1780"/>
    </location>
</feature>
<feature type="compositionally biased region" description="Polar residues" evidence="8">
    <location>
        <begin position="1646"/>
        <end position="1674"/>
    </location>
</feature>
<dbReference type="InterPro" id="IPR044893">
    <property type="entry name" value="RNA_pol_Rpb1_clamp_domain"/>
</dbReference>
<feature type="compositionally biased region" description="Polar residues" evidence="8">
    <location>
        <begin position="1505"/>
        <end position="1524"/>
    </location>
</feature>
<dbReference type="Pfam" id="PF11523">
    <property type="entry name" value="DUF3223"/>
    <property type="match status" value="1"/>
</dbReference>
<feature type="domain" description="RNA polymerase N-terminal" evidence="9">
    <location>
        <begin position="211"/>
        <end position="510"/>
    </location>
</feature>
<feature type="compositionally biased region" description="Basic and acidic residues" evidence="8">
    <location>
        <begin position="1592"/>
        <end position="1601"/>
    </location>
</feature>
<name>A0A6P4BBG3_ARADU</name>
<keyword evidence="2 7" id="KW-0808">Transferase</keyword>
<dbReference type="Gene3D" id="4.10.860.120">
    <property type="entry name" value="RNA polymerase II, clamp domain"/>
    <property type="match status" value="1"/>
</dbReference>
<evidence type="ECO:0000313" key="11">
    <source>
        <dbReference type="RefSeq" id="XP_015936863.1"/>
    </source>
</evidence>
<feature type="region of interest" description="Disordered" evidence="8">
    <location>
        <begin position="2077"/>
        <end position="2131"/>
    </location>
</feature>
<evidence type="ECO:0000256" key="1">
    <source>
        <dbReference type="ARBA" id="ARBA00022478"/>
    </source>
</evidence>
<evidence type="ECO:0000256" key="7">
    <source>
        <dbReference type="RuleBase" id="RU004279"/>
    </source>
</evidence>
<dbReference type="RefSeq" id="XP_015936863.1">
    <property type="nucleotide sequence ID" value="XM_016081377.3"/>
</dbReference>
<reference evidence="11" key="2">
    <citation type="submission" date="2025-08" db="UniProtKB">
        <authorList>
            <consortium name="RefSeq"/>
        </authorList>
    </citation>
    <scope>IDENTIFICATION</scope>
    <source>
        <tissue evidence="11">Whole plant</tissue>
    </source>
</reference>
<dbReference type="Pfam" id="PF00623">
    <property type="entry name" value="RNA_pol_Rpb1_2"/>
    <property type="match status" value="1"/>
</dbReference>
<dbReference type="OrthoDB" id="1926397at2759"/>
<dbReference type="Gene3D" id="3.10.450.40">
    <property type="match status" value="1"/>
</dbReference>
<dbReference type="GO" id="GO:0006351">
    <property type="term" value="P:DNA-templated transcription"/>
    <property type="evidence" value="ECO:0007669"/>
    <property type="project" value="InterPro"/>
</dbReference>
<dbReference type="InterPro" id="IPR006592">
    <property type="entry name" value="RNA_pol_N"/>
</dbReference>
<feature type="compositionally biased region" description="Low complexity" evidence="8">
    <location>
        <begin position="1632"/>
        <end position="1645"/>
    </location>
</feature>
<accession>A0A6P4BBG3</accession>